<evidence type="ECO:0000313" key="1">
    <source>
        <dbReference type="EMBL" id="CAE7352794.1"/>
    </source>
</evidence>
<organism evidence="1 2">
    <name type="scientific">Symbiodinium necroappetens</name>
    <dbReference type="NCBI Taxonomy" id="1628268"/>
    <lineage>
        <taxon>Eukaryota</taxon>
        <taxon>Sar</taxon>
        <taxon>Alveolata</taxon>
        <taxon>Dinophyceae</taxon>
        <taxon>Suessiales</taxon>
        <taxon>Symbiodiniaceae</taxon>
        <taxon>Symbiodinium</taxon>
    </lineage>
</organism>
<evidence type="ECO:0000313" key="2">
    <source>
        <dbReference type="Proteomes" id="UP000601435"/>
    </source>
</evidence>
<protein>
    <submittedName>
        <fullName evidence="1">Uncharacterized protein</fullName>
    </submittedName>
</protein>
<proteinExistence type="predicted"/>
<gene>
    <name evidence="1" type="ORF">SNEC2469_LOCUS9173</name>
</gene>
<comment type="caution">
    <text evidence="1">The sequence shown here is derived from an EMBL/GenBank/DDBJ whole genome shotgun (WGS) entry which is preliminary data.</text>
</comment>
<sequence>MNHSCADSGALHHHFQITGVSVRVRAMAAAGLRIQVAECYESLCLHLDAGSDCRGVL</sequence>
<dbReference type="EMBL" id="CAJNJA010014909">
    <property type="protein sequence ID" value="CAE7352794.1"/>
    <property type="molecule type" value="Genomic_DNA"/>
</dbReference>
<reference evidence="1" key="1">
    <citation type="submission" date="2021-02" db="EMBL/GenBank/DDBJ databases">
        <authorList>
            <person name="Dougan E. K."/>
            <person name="Rhodes N."/>
            <person name="Thang M."/>
            <person name="Chan C."/>
        </authorList>
    </citation>
    <scope>NUCLEOTIDE SEQUENCE</scope>
</reference>
<accession>A0A812PG39</accession>
<name>A0A812PG39_9DINO</name>
<dbReference type="Proteomes" id="UP000601435">
    <property type="component" value="Unassembled WGS sequence"/>
</dbReference>
<dbReference type="AlphaFoldDB" id="A0A812PG39"/>
<keyword evidence="2" id="KW-1185">Reference proteome</keyword>